<evidence type="ECO:0000259" key="2">
    <source>
        <dbReference type="PROSITE" id="PS50943"/>
    </source>
</evidence>
<dbReference type="Pfam" id="PF01381">
    <property type="entry name" value="HTH_3"/>
    <property type="match status" value="1"/>
</dbReference>
<feature type="region of interest" description="Disordered" evidence="1">
    <location>
        <begin position="143"/>
        <end position="163"/>
    </location>
</feature>
<reference evidence="3 4" key="1">
    <citation type="submission" date="2007-09" db="EMBL/GenBank/DDBJ databases">
        <title>Draft genome sequence of Faecalibacterium prausnitzii M21/2.</title>
        <authorList>
            <person name="Sudarsanam P."/>
            <person name="Ley R."/>
            <person name="Guruge J."/>
            <person name="Turnbaugh P.J."/>
            <person name="Mahowald M."/>
            <person name="Liep D."/>
            <person name="Gordon J."/>
        </authorList>
    </citation>
    <scope>NUCLEOTIDE SEQUENCE [LARGE SCALE GENOMIC DNA]</scope>
    <source>
        <strain evidence="3 4">M21/2</strain>
    </source>
</reference>
<accession>A8SBA1</accession>
<dbReference type="GO" id="GO:0003677">
    <property type="term" value="F:DNA binding"/>
    <property type="evidence" value="ECO:0007669"/>
    <property type="project" value="UniProtKB-KW"/>
</dbReference>
<keyword evidence="3" id="KW-0238">DNA-binding</keyword>
<evidence type="ECO:0000256" key="1">
    <source>
        <dbReference type="SAM" id="MobiDB-lite"/>
    </source>
</evidence>
<proteinExistence type="predicted"/>
<comment type="caution">
    <text evidence="3">The sequence shown here is derived from an EMBL/GenBank/DDBJ whole genome shotgun (WGS) entry which is preliminary data.</text>
</comment>
<gene>
    <name evidence="3" type="ORF">FAEPRAM212_01607</name>
</gene>
<dbReference type="Gene3D" id="1.10.260.40">
    <property type="entry name" value="lambda repressor-like DNA-binding domains"/>
    <property type="match status" value="1"/>
</dbReference>
<dbReference type="PROSITE" id="PS50943">
    <property type="entry name" value="HTH_CROC1"/>
    <property type="match status" value="1"/>
</dbReference>
<protein>
    <submittedName>
        <fullName evidence="3">DNA-binding helix-turn-helix protein</fullName>
    </submittedName>
</protein>
<dbReference type="InterPro" id="IPR010982">
    <property type="entry name" value="Lambda_DNA-bd_dom_sf"/>
</dbReference>
<dbReference type="InterPro" id="IPR001387">
    <property type="entry name" value="Cro/C1-type_HTH"/>
</dbReference>
<dbReference type="SUPFAM" id="SSF47413">
    <property type="entry name" value="lambda repressor-like DNA-binding domains"/>
    <property type="match status" value="1"/>
</dbReference>
<reference evidence="3 4" key="2">
    <citation type="submission" date="2007-09" db="EMBL/GenBank/DDBJ databases">
        <authorList>
            <person name="Fulton L."/>
            <person name="Clifton S."/>
            <person name="Fulton B."/>
            <person name="Xu J."/>
            <person name="Minx P."/>
            <person name="Pepin K.H."/>
            <person name="Johnson M."/>
            <person name="Thiruvilangam P."/>
            <person name="Bhonagiri V."/>
            <person name="Nash W.E."/>
            <person name="Mardis E.R."/>
            <person name="Wilson R.K."/>
        </authorList>
    </citation>
    <scope>NUCLEOTIDE SEQUENCE [LARGE SCALE GENOMIC DNA]</scope>
    <source>
        <strain evidence="3 4">M21/2</strain>
    </source>
</reference>
<sequence length="163" mass="17687">MTENDRIKELRLALGLNQQEFGARIGIKVSAVSYLESGKSRLTESNAILICREFNVNRDWLLNGAGEMFQPNSQDAVDALAEQYDLTPLERDMVENYCRLSKAQRQAFWDVMQKIIGSSAQSGGAEEPASSGVAAAEAAYEKSFGTASSTPNAAALSTREDTG</sequence>
<dbReference type="GeneID" id="75069685"/>
<dbReference type="Proteomes" id="UP000005945">
    <property type="component" value="Unassembled WGS sequence"/>
</dbReference>
<organism evidence="3 4">
    <name type="scientific">Faecalibacterium prausnitzii M21/2</name>
    <dbReference type="NCBI Taxonomy" id="411485"/>
    <lineage>
        <taxon>Bacteria</taxon>
        <taxon>Bacillati</taxon>
        <taxon>Bacillota</taxon>
        <taxon>Clostridia</taxon>
        <taxon>Eubacteriales</taxon>
        <taxon>Oscillospiraceae</taxon>
        <taxon>Faecalibacterium</taxon>
    </lineage>
</organism>
<dbReference type="HOGENOM" id="CLU_066192_5_0_9"/>
<name>A8SBA1_9FIRM</name>
<evidence type="ECO:0000313" key="4">
    <source>
        <dbReference type="Proteomes" id="UP000005945"/>
    </source>
</evidence>
<feature type="domain" description="HTH cro/C1-type" evidence="2">
    <location>
        <begin position="7"/>
        <end position="61"/>
    </location>
</feature>
<dbReference type="RefSeq" id="WP_005923834.1">
    <property type="nucleotide sequence ID" value="NZ_DS483500.1"/>
</dbReference>
<dbReference type="CDD" id="cd00093">
    <property type="entry name" value="HTH_XRE"/>
    <property type="match status" value="1"/>
</dbReference>
<dbReference type="EMBL" id="ABED02000025">
    <property type="protein sequence ID" value="EDP21785.1"/>
    <property type="molecule type" value="Genomic_DNA"/>
</dbReference>
<dbReference type="SMART" id="SM00530">
    <property type="entry name" value="HTH_XRE"/>
    <property type="match status" value="1"/>
</dbReference>
<evidence type="ECO:0000313" key="3">
    <source>
        <dbReference type="EMBL" id="EDP21785.1"/>
    </source>
</evidence>
<dbReference type="AlphaFoldDB" id="A8SBA1"/>